<keyword evidence="1" id="KW-0472">Membrane</keyword>
<dbReference type="InterPro" id="IPR021517">
    <property type="entry name" value="DUF3180"/>
</dbReference>
<proteinExistence type="predicted"/>
<protein>
    <submittedName>
        <fullName evidence="2">DUF3180 domain-containing protein</fullName>
    </submittedName>
</protein>
<dbReference type="Proteomes" id="UP000249432">
    <property type="component" value="Unassembled WGS sequence"/>
</dbReference>
<reference evidence="2 3" key="1">
    <citation type="submission" date="2017-08" db="EMBL/GenBank/DDBJ databases">
        <title>Infants hospitalized years apart are colonized by the same room-sourced microbial strains.</title>
        <authorList>
            <person name="Brooks B."/>
            <person name="Olm M.R."/>
            <person name="Firek B.A."/>
            <person name="Baker R."/>
            <person name="Thomas B.C."/>
            <person name="Morowitz M.J."/>
            <person name="Banfield J.F."/>
        </authorList>
    </citation>
    <scope>NUCLEOTIDE SEQUENCE [LARGE SCALE GENOMIC DNA]</scope>
    <source>
        <strain evidence="2">S2_003_000_R1_3</strain>
    </source>
</reference>
<dbReference type="Pfam" id="PF11377">
    <property type="entry name" value="DUF3180"/>
    <property type="match status" value="1"/>
</dbReference>
<feature type="transmembrane region" description="Helical" evidence="1">
    <location>
        <begin position="77"/>
        <end position="107"/>
    </location>
</feature>
<sequence>MTSTKPTYLVATALIVGLGAFMLIWRFYGSIPGFNLTLPVILIVLAVICTVAGFIIKKRIADNEVGQDRSQIHPLTIARCFVMGTSTAWFGSICAGSYSGIAVYLWINYSRLIAAREDTPAVIVGLIAAILVAASGVWLERCCGAPPPNDEDTQSSNVVWSS</sequence>
<dbReference type="EMBL" id="QFRA01000003">
    <property type="protein sequence ID" value="PZR06202.1"/>
    <property type="molecule type" value="Genomic_DNA"/>
</dbReference>
<organism evidence="2 3">
    <name type="scientific">Corynebacterium kroppenstedtii</name>
    <dbReference type="NCBI Taxonomy" id="161879"/>
    <lineage>
        <taxon>Bacteria</taxon>
        <taxon>Bacillati</taxon>
        <taxon>Actinomycetota</taxon>
        <taxon>Actinomycetes</taxon>
        <taxon>Mycobacteriales</taxon>
        <taxon>Corynebacteriaceae</taxon>
        <taxon>Corynebacterium</taxon>
    </lineage>
</organism>
<accession>A0A2W5STU0</accession>
<keyword evidence="1" id="KW-1133">Transmembrane helix</keyword>
<keyword evidence="1" id="KW-0812">Transmembrane</keyword>
<evidence type="ECO:0000256" key="1">
    <source>
        <dbReference type="SAM" id="Phobius"/>
    </source>
</evidence>
<gene>
    <name evidence="2" type="ORF">DI525_02625</name>
</gene>
<comment type="caution">
    <text evidence="2">The sequence shown here is derived from an EMBL/GenBank/DDBJ whole genome shotgun (WGS) entry which is preliminary data.</text>
</comment>
<name>A0A2W5STU0_9CORY</name>
<feature type="transmembrane region" description="Helical" evidence="1">
    <location>
        <begin position="7"/>
        <end position="28"/>
    </location>
</feature>
<feature type="transmembrane region" description="Helical" evidence="1">
    <location>
        <begin position="34"/>
        <end position="56"/>
    </location>
</feature>
<dbReference type="AlphaFoldDB" id="A0A2W5STU0"/>
<feature type="transmembrane region" description="Helical" evidence="1">
    <location>
        <begin position="119"/>
        <end position="139"/>
    </location>
</feature>
<evidence type="ECO:0000313" key="3">
    <source>
        <dbReference type="Proteomes" id="UP000249432"/>
    </source>
</evidence>
<dbReference type="RefSeq" id="WP_303734245.1">
    <property type="nucleotide sequence ID" value="NZ_CAKZHK010000007.1"/>
</dbReference>
<evidence type="ECO:0000313" key="2">
    <source>
        <dbReference type="EMBL" id="PZR06202.1"/>
    </source>
</evidence>